<dbReference type="EMBL" id="CM045874">
    <property type="protein sequence ID" value="KAI7944665.1"/>
    <property type="molecule type" value="Genomic_DNA"/>
</dbReference>
<reference evidence="1 2" key="3">
    <citation type="journal article" date="2022" name="Microbiol. Spectr.">
        <title>Folding features and dynamics of 3D genome architecture in plant fungal pathogens.</title>
        <authorList>
            <person name="Xia C."/>
        </authorList>
    </citation>
    <scope>NUCLEOTIDE SEQUENCE [LARGE SCALE GENOMIC DNA]</scope>
    <source>
        <strain evidence="1 2">93-210</strain>
    </source>
</reference>
<reference evidence="2" key="2">
    <citation type="journal article" date="2018" name="Mol. Plant Microbe Interact.">
        <title>Genome sequence resources for the wheat stripe rust pathogen (Puccinia striiformis f. sp. tritici) and the barley stripe rust pathogen (Puccinia striiformis f. sp. hordei).</title>
        <authorList>
            <person name="Xia C."/>
            <person name="Wang M."/>
            <person name="Yin C."/>
            <person name="Cornejo O.E."/>
            <person name="Hulbert S.H."/>
            <person name="Chen X."/>
        </authorList>
    </citation>
    <scope>NUCLEOTIDE SEQUENCE [LARGE SCALE GENOMIC DNA]</scope>
    <source>
        <strain evidence="2">93-210</strain>
    </source>
</reference>
<dbReference type="Proteomes" id="UP001060170">
    <property type="component" value="Chromosome 10"/>
</dbReference>
<organism evidence="1 2">
    <name type="scientific">Puccinia striiformis f. sp. tritici</name>
    <dbReference type="NCBI Taxonomy" id="168172"/>
    <lineage>
        <taxon>Eukaryota</taxon>
        <taxon>Fungi</taxon>
        <taxon>Dikarya</taxon>
        <taxon>Basidiomycota</taxon>
        <taxon>Pucciniomycotina</taxon>
        <taxon>Pucciniomycetes</taxon>
        <taxon>Pucciniales</taxon>
        <taxon>Pucciniaceae</taxon>
        <taxon>Puccinia</taxon>
    </lineage>
</organism>
<accession>A0ACC0E6F6</accession>
<proteinExistence type="predicted"/>
<comment type="caution">
    <text evidence="1">The sequence shown here is derived from an EMBL/GenBank/DDBJ whole genome shotgun (WGS) entry which is preliminary data.</text>
</comment>
<sequence length="429" mass="49004">MMIFTSDLIAVCLLFLRAIAPHLPPEDLLSHDEIARGIVEQLQPVPERVQFGPLVGGTTPAGGSIARRRDFTRPSEDTHGAFPLHTGQVGNVQSAIDGQQSQRRVLDARLSEIGTPNERWCPLVPFFRRISERVQRLFWRNGRRRIQIEMQVHQQFNAFLQTLTTPTREMIGPLVYLGTSGNTMEFRFNIFLHRLSPRPSYWVTFPIHIGLMGHHPDAYILRGRFDRFMQRFLRDLHRYNKHNLQAGDTIPNTKKLGYMTMPTDYQQGTSGANRRVKVPLDQAIGMLESTSNNELESVHKDLDIITNEQGVNTNRKNTEDETHKDLITSSKSIHDDTGDGTRLTSSLQDISEVLLGDPLHGSCVICQCEFCQPEKNSENVWMFEKICNIDGCDHFFHPHCLEEWIIKNQQNSCPECRAQVFPLTLVPEP</sequence>
<protein>
    <submittedName>
        <fullName evidence="1">Uncharacterized protein</fullName>
    </submittedName>
</protein>
<reference evidence="2" key="1">
    <citation type="journal article" date="2018" name="BMC Genomics">
        <title>Genomic insights into host adaptation between the wheat stripe rust pathogen (Puccinia striiformis f. sp. tritici) and the barley stripe rust pathogen (Puccinia striiformis f. sp. hordei).</title>
        <authorList>
            <person name="Xia C."/>
            <person name="Wang M."/>
            <person name="Yin C."/>
            <person name="Cornejo O.E."/>
            <person name="Hulbert S.H."/>
            <person name="Chen X."/>
        </authorList>
    </citation>
    <scope>NUCLEOTIDE SEQUENCE [LARGE SCALE GENOMIC DNA]</scope>
    <source>
        <strain evidence="2">93-210</strain>
    </source>
</reference>
<name>A0ACC0E6F6_9BASI</name>
<evidence type="ECO:0000313" key="1">
    <source>
        <dbReference type="EMBL" id="KAI7944665.1"/>
    </source>
</evidence>
<keyword evidence="2" id="KW-1185">Reference proteome</keyword>
<evidence type="ECO:0000313" key="2">
    <source>
        <dbReference type="Proteomes" id="UP001060170"/>
    </source>
</evidence>
<gene>
    <name evidence="1" type="ORF">MJO28_010360</name>
</gene>